<dbReference type="Pfam" id="PF22466">
    <property type="entry name" value="PSF3_N"/>
    <property type="match status" value="1"/>
</dbReference>
<name>A0A177A1N1_9PEZI</name>
<dbReference type="CDD" id="cd21693">
    <property type="entry name" value="GINS_B_Psf3"/>
    <property type="match status" value="1"/>
</dbReference>
<dbReference type="eggNOG" id="KOG1106">
    <property type="taxonomic scope" value="Eukaryota"/>
</dbReference>
<dbReference type="VEuPathDB" id="FungiDB:GMDG_04428"/>
<evidence type="ECO:0000259" key="7">
    <source>
        <dbReference type="Pfam" id="PF05916"/>
    </source>
</evidence>
<evidence type="ECO:0000256" key="6">
    <source>
        <dbReference type="RuleBase" id="RU367161"/>
    </source>
</evidence>
<dbReference type="SUPFAM" id="SSF158573">
    <property type="entry name" value="GINS helical bundle-like"/>
    <property type="match status" value="1"/>
</dbReference>
<reference evidence="9" key="1">
    <citation type="submission" date="2016-03" db="EMBL/GenBank/DDBJ databases">
        <title>Updated assembly of Pseudogymnoascus destructans, the fungus causing white-nose syndrome of bats.</title>
        <authorList>
            <person name="Palmer J.M."/>
            <person name="Drees K.P."/>
            <person name="Foster J.T."/>
            <person name="Lindner D.L."/>
        </authorList>
    </citation>
    <scope>NUCLEOTIDE SEQUENCE [LARGE SCALE GENOMIC DNA]</scope>
    <source>
        <strain evidence="9">20631-21</strain>
    </source>
</reference>
<proteinExistence type="inferred from homology"/>
<dbReference type="SUPFAM" id="SSF160059">
    <property type="entry name" value="PriA/YqbF domain"/>
    <property type="match status" value="1"/>
</dbReference>
<gene>
    <name evidence="9" type="primary">PSF3</name>
    <name evidence="9" type="ORF">VC83_07360</name>
</gene>
<comment type="subcellular location">
    <subcellularLocation>
        <location evidence="1 6">Nucleus</location>
    </subcellularLocation>
</comment>
<dbReference type="InterPro" id="IPR038437">
    <property type="entry name" value="GINS_Psf3_sf"/>
</dbReference>
<dbReference type="EMBL" id="KV441405">
    <property type="protein sequence ID" value="OAF56189.1"/>
    <property type="molecule type" value="Genomic_DNA"/>
</dbReference>
<evidence type="ECO:0000256" key="5">
    <source>
        <dbReference type="ARBA" id="ARBA00023242"/>
    </source>
</evidence>
<comment type="similarity">
    <text evidence="2 6">Belongs to the GINS3/PSF3 family.</text>
</comment>
<dbReference type="CDD" id="cd11713">
    <property type="entry name" value="GINS_A_psf3"/>
    <property type="match status" value="1"/>
</dbReference>
<evidence type="ECO:0000259" key="8">
    <source>
        <dbReference type="Pfam" id="PF22466"/>
    </source>
</evidence>
<dbReference type="InterPro" id="IPR021151">
    <property type="entry name" value="GINS_A"/>
</dbReference>
<protein>
    <recommendedName>
        <fullName evidence="3 6">DNA replication complex GINS protein PSF3</fullName>
    </recommendedName>
</protein>
<keyword evidence="4 6" id="KW-0235">DNA replication</keyword>
<dbReference type="GeneID" id="36290406"/>
<dbReference type="InterPro" id="IPR010492">
    <property type="entry name" value="GINS_Psf3"/>
</dbReference>
<comment type="function">
    <text evidence="6">The GINS complex plays an essential role in the initiation of DNA replication.</text>
</comment>
<dbReference type="Pfam" id="PF05916">
    <property type="entry name" value="Sld5"/>
    <property type="match status" value="1"/>
</dbReference>
<dbReference type="Gene3D" id="1.20.58.2050">
    <property type="match status" value="1"/>
</dbReference>
<evidence type="ECO:0000256" key="3">
    <source>
        <dbReference type="ARBA" id="ARBA00015140"/>
    </source>
</evidence>
<dbReference type="Proteomes" id="UP000077154">
    <property type="component" value="Unassembled WGS sequence"/>
</dbReference>
<dbReference type="InterPro" id="IPR055221">
    <property type="entry name" value="PSF3_N"/>
</dbReference>
<sequence length="190" mass="20614">MSYYDVDAILTDAQKIPCHFTLAVPGLGHLDASSTPTLKASTPLSLPLWLAETVALNSPTPLKPVLSLDLPEALSPAVIAALKASPTSVDLRAQTPYFFALAARLLALFDDEPMLAVLQDAFKKRSREIVDHASNVGGRSGAGVAAEAVDFLRGLDEEERKLFRVAHESAKATKAWLDDEKRWRSGIYPF</sequence>
<dbReference type="GO" id="GO:1902975">
    <property type="term" value="P:mitotic DNA replication initiation"/>
    <property type="evidence" value="ECO:0007669"/>
    <property type="project" value="TreeGrafter"/>
</dbReference>
<dbReference type="PANTHER" id="PTHR22768:SF0">
    <property type="entry name" value="DNA REPLICATION COMPLEX GINS PROTEIN PSF3"/>
    <property type="match status" value="1"/>
</dbReference>
<dbReference type="GO" id="GO:0000811">
    <property type="term" value="C:GINS complex"/>
    <property type="evidence" value="ECO:0007669"/>
    <property type="project" value="UniProtKB-UniRule"/>
</dbReference>
<organism evidence="9">
    <name type="scientific">Pseudogymnoascus destructans</name>
    <dbReference type="NCBI Taxonomy" id="655981"/>
    <lineage>
        <taxon>Eukaryota</taxon>
        <taxon>Fungi</taxon>
        <taxon>Dikarya</taxon>
        <taxon>Ascomycota</taxon>
        <taxon>Pezizomycotina</taxon>
        <taxon>Leotiomycetes</taxon>
        <taxon>Thelebolales</taxon>
        <taxon>Thelebolaceae</taxon>
        <taxon>Pseudogymnoascus</taxon>
    </lineage>
</organism>
<evidence type="ECO:0000256" key="4">
    <source>
        <dbReference type="ARBA" id="ARBA00022705"/>
    </source>
</evidence>
<dbReference type="PANTHER" id="PTHR22768">
    <property type="entry name" value="DNA REPLICATION COMPLEX GINS PROTEIN PSF3"/>
    <property type="match status" value="1"/>
</dbReference>
<evidence type="ECO:0000313" key="9">
    <source>
        <dbReference type="EMBL" id="OAF56189.1"/>
    </source>
</evidence>
<evidence type="ECO:0000256" key="2">
    <source>
        <dbReference type="ARBA" id="ARBA00006343"/>
    </source>
</evidence>
<dbReference type="OrthoDB" id="10251744at2759"/>
<feature type="domain" description="DNA replication complex GINS protein PSF3 N-terminal" evidence="8">
    <location>
        <begin position="4"/>
        <end position="55"/>
    </location>
</feature>
<dbReference type="RefSeq" id="XP_024321486.1">
    <property type="nucleotide sequence ID" value="XM_024470933.1"/>
</dbReference>
<feature type="domain" description="GINS subunit" evidence="7">
    <location>
        <begin position="74"/>
        <end position="177"/>
    </location>
</feature>
<accession>A0A177A1N1</accession>
<evidence type="ECO:0000256" key="1">
    <source>
        <dbReference type="ARBA" id="ARBA00004123"/>
    </source>
</evidence>
<dbReference type="AlphaFoldDB" id="A0A177A1N1"/>
<keyword evidence="5 6" id="KW-0539">Nucleus</keyword>
<comment type="subunit">
    <text evidence="6">Component of the GINS complex.</text>
</comment>
<dbReference type="InterPro" id="IPR036224">
    <property type="entry name" value="GINS_bundle-like_dom_sf"/>
</dbReference>